<evidence type="ECO:0000313" key="5">
    <source>
        <dbReference type="EMBL" id="KAF7571603.1"/>
    </source>
</evidence>
<evidence type="ECO:0000256" key="1">
    <source>
        <dbReference type="ARBA" id="ARBA00004685"/>
    </source>
</evidence>
<evidence type="ECO:0000256" key="3">
    <source>
        <dbReference type="SAM" id="MobiDB-lite"/>
    </source>
</evidence>
<evidence type="ECO:0000256" key="4">
    <source>
        <dbReference type="SAM" id="Phobius"/>
    </source>
</evidence>
<dbReference type="GO" id="GO:0043386">
    <property type="term" value="P:mycotoxin biosynthetic process"/>
    <property type="evidence" value="ECO:0007669"/>
    <property type="project" value="InterPro"/>
</dbReference>
<reference evidence="6" key="3">
    <citation type="journal article" date="2022" name="bioRxiv">
        <title>A global pangenome for the wheat fungal pathogen Pyrenophora tritici-repentis and prediction of effector protein structural homology.</title>
        <authorList>
            <person name="Moolhuijzen P."/>
            <person name="See P.T."/>
            <person name="Shi G."/>
            <person name="Powell H.R."/>
            <person name="Cockram J."/>
            <person name="Jorgensen L.N."/>
            <person name="Benslimane H."/>
            <person name="Strelkov S.E."/>
            <person name="Turner J."/>
            <person name="Liu Z."/>
            <person name="Moffat C.S."/>
        </authorList>
    </citation>
    <scope>NUCLEOTIDE SEQUENCE</scope>
    <source>
        <strain evidence="6">86-124</strain>
    </source>
</reference>
<keyword evidence="4" id="KW-0472">Membrane</keyword>
<gene>
    <name evidence="6" type="ORF">Ptr86124_010269</name>
    <name evidence="5" type="ORF">PtrM4_091030</name>
</gene>
<dbReference type="Proteomes" id="UP000245464">
    <property type="component" value="Chromosome 4"/>
</dbReference>
<dbReference type="InterPro" id="IPR021765">
    <property type="entry name" value="UstYa-like"/>
</dbReference>
<organism evidence="6 7">
    <name type="scientific">Pyrenophora tritici-repentis</name>
    <dbReference type="NCBI Taxonomy" id="45151"/>
    <lineage>
        <taxon>Eukaryota</taxon>
        <taxon>Fungi</taxon>
        <taxon>Dikarya</taxon>
        <taxon>Ascomycota</taxon>
        <taxon>Pezizomycotina</taxon>
        <taxon>Dothideomycetes</taxon>
        <taxon>Pleosporomycetidae</taxon>
        <taxon>Pleosporales</taxon>
        <taxon>Pleosporineae</taxon>
        <taxon>Pleosporaceae</taxon>
        <taxon>Pyrenophora</taxon>
    </lineage>
</organism>
<dbReference type="PANTHER" id="PTHR33365:SF4">
    <property type="entry name" value="CYCLOCHLOROTINE BIOSYNTHESIS PROTEIN O"/>
    <property type="match status" value="1"/>
</dbReference>
<reference evidence="7" key="4">
    <citation type="journal article" date="2022" name="Microb. Genom.">
        <title>A global pangenome for the wheat fungal pathogen Pyrenophora tritici-repentis and prediction of effector protein structural homology.</title>
        <authorList>
            <person name="Moolhuijzen P.M."/>
            <person name="See P.T."/>
            <person name="Shi G."/>
            <person name="Powell H.R."/>
            <person name="Cockram J."/>
            <person name="Jorgensen L.N."/>
            <person name="Benslimane H."/>
            <person name="Strelkov S.E."/>
            <person name="Turner J."/>
            <person name="Liu Z."/>
            <person name="Moffat C.S."/>
        </authorList>
    </citation>
    <scope>NUCLEOTIDE SEQUENCE [LARGE SCALE GENOMIC DNA]</scope>
</reference>
<protein>
    <submittedName>
        <fullName evidence="6">DUF3328 domain containing protein</fullName>
    </submittedName>
</protein>
<comment type="pathway">
    <text evidence="1">Mycotoxin biosynthesis.</text>
</comment>
<evidence type="ECO:0000313" key="7">
    <source>
        <dbReference type="Proteomes" id="UP000249757"/>
    </source>
</evidence>
<reference evidence="5" key="1">
    <citation type="journal article" date="2018" name="BMC Genomics">
        <title>Comparative genomics of the wheat fungal pathogen Pyrenophora tritici-repentis reveals chromosomal variations and genome plasticity.</title>
        <authorList>
            <person name="Moolhuijzen P."/>
            <person name="See P.T."/>
            <person name="Hane J.K."/>
            <person name="Shi G."/>
            <person name="Liu Z."/>
            <person name="Oliver R.P."/>
            <person name="Moffat C.S."/>
        </authorList>
    </citation>
    <scope>NUCLEOTIDE SEQUENCE [LARGE SCALE GENOMIC DNA]</scope>
    <source>
        <strain evidence="5">M4</strain>
    </source>
</reference>
<feature type="transmembrane region" description="Helical" evidence="4">
    <location>
        <begin position="56"/>
        <end position="79"/>
    </location>
</feature>
<dbReference type="AlphaFoldDB" id="A0A2W1DDZ9"/>
<sequence length="325" mass="37403">MGVPVIARRSEDHDEKDYTESYDSRDSLLENSTELGSIAKSNSAIKLAHRWQSSSVVIGLCASNLVLLLISVILGARLYSVGDCKDPSLSVWSPANNAVEYHEEHFVAALANGTEYMGFPDDEIDKRWSDLYDFGISVISEEEAKKLPNPTIPIPGTKDYLVELDVWHSLHCLNDLRKLLYPERFQMLERLMTKNGTIDRNSFNFRHWDHCVDALRQTLMCQSDVAPVSFHVNIPFNRGIFPRLATTHTCRNFSKVQEWAKEHRAPKFEFMISDPEKLQQIMDESGFDHSPEENMEGLYWMFPGNKYFKHWRDHPMEEQKSVGST</sequence>
<dbReference type="EMBL" id="NQIK02000004">
    <property type="protein sequence ID" value="KAF7571603.1"/>
    <property type="molecule type" value="Genomic_DNA"/>
</dbReference>
<accession>A0A2W1DDZ9</accession>
<comment type="caution">
    <text evidence="6">The sequence shown here is derived from an EMBL/GenBank/DDBJ whole genome shotgun (WGS) entry which is preliminary data.</text>
</comment>
<dbReference type="OMA" id="YMGFPTD"/>
<proteinExistence type="inferred from homology"/>
<dbReference type="Proteomes" id="UP000249757">
    <property type="component" value="Unassembled WGS sequence"/>
</dbReference>
<dbReference type="PANTHER" id="PTHR33365">
    <property type="entry name" value="YALI0B05434P"/>
    <property type="match status" value="1"/>
</dbReference>
<keyword evidence="4" id="KW-0812">Transmembrane</keyword>
<keyword evidence="4" id="KW-1133">Transmembrane helix</keyword>
<name>A0A2W1DDZ9_9PLEO</name>
<dbReference type="Pfam" id="PF11807">
    <property type="entry name" value="UstYa"/>
    <property type="match status" value="1"/>
</dbReference>
<feature type="region of interest" description="Disordered" evidence="3">
    <location>
        <begin position="1"/>
        <end position="23"/>
    </location>
</feature>
<evidence type="ECO:0000313" key="6">
    <source>
        <dbReference type="EMBL" id="KAI1510464.1"/>
    </source>
</evidence>
<dbReference type="EMBL" id="NRDI02000016">
    <property type="protein sequence ID" value="KAI1510464.1"/>
    <property type="molecule type" value="Genomic_DNA"/>
</dbReference>
<reference evidence="6" key="2">
    <citation type="submission" date="2021-05" db="EMBL/GenBank/DDBJ databases">
        <authorList>
            <person name="Moolhuijzen P.M."/>
            <person name="Moffat C.S."/>
        </authorList>
    </citation>
    <scope>NUCLEOTIDE SEQUENCE</scope>
    <source>
        <strain evidence="6">86-124</strain>
    </source>
</reference>
<comment type="similarity">
    <text evidence="2">Belongs to the ustYa family.</text>
</comment>
<feature type="compositionally biased region" description="Basic and acidic residues" evidence="3">
    <location>
        <begin position="8"/>
        <end position="23"/>
    </location>
</feature>
<keyword evidence="7" id="KW-1185">Reference proteome</keyword>
<evidence type="ECO:0000256" key="2">
    <source>
        <dbReference type="ARBA" id="ARBA00035112"/>
    </source>
</evidence>